<dbReference type="RefSeq" id="WP_101357311.1">
    <property type="nucleotide sequence ID" value="NZ_NKXO01000001.1"/>
</dbReference>
<dbReference type="InterPro" id="IPR046357">
    <property type="entry name" value="PPIase_dom_sf"/>
</dbReference>
<evidence type="ECO:0000313" key="3">
    <source>
        <dbReference type="Proteomes" id="UP000233387"/>
    </source>
</evidence>
<dbReference type="PROSITE" id="PS51257">
    <property type="entry name" value="PROKAR_LIPOPROTEIN"/>
    <property type="match status" value="1"/>
</dbReference>
<dbReference type="EMBL" id="NKXO01000001">
    <property type="protein sequence ID" value="PKQ70906.1"/>
    <property type="molecule type" value="Genomic_DNA"/>
</dbReference>
<gene>
    <name evidence="2" type="ORF">Rain11_0047</name>
</gene>
<protein>
    <submittedName>
        <fullName evidence="2">PPIC-type PPIASE domain</fullName>
    </submittedName>
</protein>
<dbReference type="OrthoDB" id="9785180at2"/>
<dbReference type="InterPro" id="IPR000297">
    <property type="entry name" value="PPIase_PpiC"/>
</dbReference>
<proteinExistence type="predicted"/>
<dbReference type="AlphaFoldDB" id="A0A2N3IKP4"/>
<evidence type="ECO:0000313" key="2">
    <source>
        <dbReference type="EMBL" id="PKQ70906.1"/>
    </source>
</evidence>
<dbReference type="InterPro" id="IPR027304">
    <property type="entry name" value="Trigger_fact/SurA_dom_sf"/>
</dbReference>
<evidence type="ECO:0000259" key="1">
    <source>
        <dbReference type="Pfam" id="PF13145"/>
    </source>
</evidence>
<accession>A0A2N3IKP4</accession>
<comment type="caution">
    <text evidence="2">The sequence shown here is derived from an EMBL/GenBank/DDBJ whole genome shotgun (WGS) entry which is preliminary data.</text>
</comment>
<feature type="domain" description="PpiC" evidence="1">
    <location>
        <begin position="119"/>
        <end position="250"/>
    </location>
</feature>
<dbReference type="Proteomes" id="UP000233387">
    <property type="component" value="Unassembled WGS sequence"/>
</dbReference>
<dbReference type="Gene3D" id="1.10.4030.10">
    <property type="entry name" value="Porin chaperone SurA, peptide-binding domain"/>
    <property type="match status" value="1"/>
</dbReference>
<dbReference type="Gene3D" id="3.10.50.40">
    <property type="match status" value="1"/>
</dbReference>
<dbReference type="Pfam" id="PF13145">
    <property type="entry name" value="Rotamase_2"/>
    <property type="match status" value="1"/>
</dbReference>
<dbReference type="GO" id="GO:0003755">
    <property type="term" value="F:peptidyl-prolyl cis-trans isomerase activity"/>
    <property type="evidence" value="ECO:0007669"/>
    <property type="project" value="InterPro"/>
</dbReference>
<reference evidence="2 3" key="1">
    <citation type="submission" date="2017-06" db="EMBL/GenBank/DDBJ databases">
        <title>Raineya orbicola gen. nov., sp. nov. a slightly thermophilic bacterium of the phylum Bacteroidetes and the description of Raineyaceae fam. nov.</title>
        <authorList>
            <person name="Albuquerque L."/>
            <person name="Polonia A.R.M."/>
            <person name="Barroso C."/>
            <person name="Froufe H.J.C."/>
            <person name="Lage O."/>
            <person name="Lobo-Da-Cunha A."/>
            <person name="Egas C."/>
            <person name="Da Costa M.S."/>
        </authorList>
    </citation>
    <scope>NUCLEOTIDE SEQUENCE [LARGE SCALE GENOMIC DNA]</scope>
    <source>
        <strain evidence="2 3">SPSPC-11</strain>
    </source>
</reference>
<dbReference type="SUPFAM" id="SSF109998">
    <property type="entry name" value="Triger factor/SurA peptide-binding domain-like"/>
    <property type="match status" value="1"/>
</dbReference>
<name>A0A2N3IKP4_9BACT</name>
<keyword evidence="3" id="KW-1185">Reference proteome</keyword>
<organism evidence="2 3">
    <name type="scientific">Raineya orbicola</name>
    <dbReference type="NCBI Taxonomy" id="2016530"/>
    <lineage>
        <taxon>Bacteria</taxon>
        <taxon>Pseudomonadati</taxon>
        <taxon>Bacteroidota</taxon>
        <taxon>Cytophagia</taxon>
        <taxon>Cytophagales</taxon>
        <taxon>Raineyaceae</taxon>
        <taxon>Raineya</taxon>
    </lineage>
</organism>
<sequence>MKYWLHIWRLHMFVFFLFACGEKKETPKGKKLAQVGNQELFFIEVKSAMPNKMNSQDSTEFVERYIDNWIRKQLLYQKAEKEVKIDEQELQKRLDEYRFALLTHEFEKQYVAKKFSDTITEQEIKDFYEKNKQEFELRQNIVKAIFIKVAKNEKDNETIKKIMLSEKSEDRNELVRFCNEKAISYYLQDTLWVDFDELTKLTPFESIPNKVNFLKNNKISQMQDGEFSYILAIKDYKISEQISPLEFVRERIRSMILNQRKTLLIKQLEDELYKEAQKNKSFQIFK</sequence>